<dbReference type="SMART" id="SM00271">
    <property type="entry name" value="DnaJ"/>
    <property type="match status" value="1"/>
</dbReference>
<dbReference type="GO" id="GO:1900073">
    <property type="term" value="P:regulation of neuromuscular synaptic transmission"/>
    <property type="evidence" value="ECO:0007669"/>
    <property type="project" value="TreeGrafter"/>
</dbReference>
<name>A0A4U8UZY8_STECR</name>
<evidence type="ECO:0000259" key="7">
    <source>
        <dbReference type="PROSITE" id="PS50076"/>
    </source>
</evidence>
<keyword evidence="2" id="KW-0472">Membrane</keyword>
<dbReference type="Proteomes" id="UP000298663">
    <property type="component" value="Unassembled WGS sequence"/>
</dbReference>
<evidence type="ECO:0000256" key="5">
    <source>
        <dbReference type="ARBA" id="ARBA00023288"/>
    </source>
</evidence>
<dbReference type="AlphaFoldDB" id="A0A4U8UZY8"/>
<dbReference type="PANTHER" id="PTHR44027:SF7">
    <property type="entry name" value="DNAJ HOMOLOG SUBFAMILY C MEMBER 5 HOMOLOG"/>
    <property type="match status" value="1"/>
</dbReference>
<keyword evidence="5" id="KW-0449">Lipoprotein</keyword>
<dbReference type="EMBL" id="AZBU02000001">
    <property type="protein sequence ID" value="TMS39160.1"/>
    <property type="molecule type" value="Genomic_DNA"/>
</dbReference>
<protein>
    <recommendedName>
        <fullName evidence="7">J domain-containing protein</fullName>
    </recommendedName>
</protein>
<dbReference type="PRINTS" id="PR00625">
    <property type="entry name" value="JDOMAIN"/>
</dbReference>
<reference evidence="8 9" key="2">
    <citation type="journal article" date="2019" name="G3 (Bethesda)">
        <title>Hybrid Assembly of the Genome of the Entomopathogenic Nematode Steinernema carpocapsae Identifies the X-Chromosome.</title>
        <authorList>
            <person name="Serra L."/>
            <person name="Macchietto M."/>
            <person name="Macias-Munoz A."/>
            <person name="McGill C.J."/>
            <person name="Rodriguez I.M."/>
            <person name="Rodriguez B."/>
            <person name="Murad R."/>
            <person name="Mortazavi A."/>
        </authorList>
    </citation>
    <scope>NUCLEOTIDE SEQUENCE [LARGE SCALE GENOMIC DNA]</scope>
    <source>
        <strain evidence="8 9">ALL</strain>
    </source>
</reference>
<gene>
    <name evidence="8" type="ORF">L596_005730</name>
</gene>
<dbReference type="PROSITE" id="PS00636">
    <property type="entry name" value="DNAJ_1"/>
    <property type="match status" value="1"/>
</dbReference>
<dbReference type="GO" id="GO:0016020">
    <property type="term" value="C:membrane"/>
    <property type="evidence" value="ECO:0007669"/>
    <property type="project" value="UniProtKB-SubCell"/>
</dbReference>
<feature type="domain" description="J" evidence="7">
    <location>
        <begin position="41"/>
        <end position="107"/>
    </location>
</feature>
<feature type="compositionally biased region" description="Gly residues" evidence="6">
    <location>
        <begin position="200"/>
        <end position="210"/>
    </location>
</feature>
<keyword evidence="3" id="KW-0564">Palmitate</keyword>
<evidence type="ECO:0000256" key="4">
    <source>
        <dbReference type="ARBA" id="ARBA00023186"/>
    </source>
</evidence>
<dbReference type="CDD" id="cd06257">
    <property type="entry name" value="DnaJ"/>
    <property type="match status" value="1"/>
</dbReference>
<evidence type="ECO:0000313" key="8">
    <source>
        <dbReference type="EMBL" id="TMS39160.1"/>
    </source>
</evidence>
<proteinExistence type="predicted"/>
<keyword evidence="9" id="KW-1185">Reference proteome</keyword>
<feature type="compositionally biased region" description="Polar residues" evidence="6">
    <location>
        <begin position="242"/>
        <end position="255"/>
    </location>
</feature>
<evidence type="ECO:0000313" key="9">
    <source>
        <dbReference type="Proteomes" id="UP000298663"/>
    </source>
</evidence>
<dbReference type="PANTHER" id="PTHR44027">
    <property type="entry name" value="DNAJ HOMOLOG SUBFAMILY C MEMBER 5 HOMOLOG"/>
    <property type="match status" value="1"/>
</dbReference>
<feature type="compositionally biased region" description="Pro residues" evidence="6">
    <location>
        <begin position="217"/>
        <end position="232"/>
    </location>
</feature>
<reference evidence="8 9" key="1">
    <citation type="journal article" date="2015" name="Genome Biol.">
        <title>Comparative genomics of Steinernema reveals deeply conserved gene regulatory networks.</title>
        <authorList>
            <person name="Dillman A.R."/>
            <person name="Macchietto M."/>
            <person name="Porter C.F."/>
            <person name="Rogers A."/>
            <person name="Williams B."/>
            <person name="Antoshechkin I."/>
            <person name="Lee M.M."/>
            <person name="Goodwin Z."/>
            <person name="Lu X."/>
            <person name="Lewis E.E."/>
            <person name="Goodrich-Blair H."/>
            <person name="Stock S.P."/>
            <person name="Adams B.J."/>
            <person name="Sternberg P.W."/>
            <person name="Mortazavi A."/>
        </authorList>
    </citation>
    <scope>NUCLEOTIDE SEQUENCE [LARGE SCALE GENOMIC DNA]</scope>
    <source>
        <strain evidence="8 9">ALL</strain>
    </source>
</reference>
<feature type="compositionally biased region" description="Polar residues" evidence="6">
    <location>
        <begin position="29"/>
        <end position="38"/>
    </location>
</feature>
<dbReference type="InterPro" id="IPR036869">
    <property type="entry name" value="J_dom_sf"/>
</dbReference>
<organism evidence="8 9">
    <name type="scientific">Steinernema carpocapsae</name>
    <name type="common">Entomopathogenic nematode</name>
    <dbReference type="NCBI Taxonomy" id="34508"/>
    <lineage>
        <taxon>Eukaryota</taxon>
        <taxon>Metazoa</taxon>
        <taxon>Ecdysozoa</taxon>
        <taxon>Nematoda</taxon>
        <taxon>Chromadorea</taxon>
        <taxon>Rhabditida</taxon>
        <taxon>Tylenchina</taxon>
        <taxon>Panagrolaimomorpha</taxon>
        <taxon>Strongyloidoidea</taxon>
        <taxon>Steinernematidae</taxon>
        <taxon>Steinernema</taxon>
    </lineage>
</organism>
<keyword evidence="4" id="KW-0143">Chaperone</keyword>
<evidence type="ECO:0000256" key="1">
    <source>
        <dbReference type="ARBA" id="ARBA00004635"/>
    </source>
</evidence>
<dbReference type="GO" id="GO:0061177">
    <property type="term" value="C:type Is terminal bouton"/>
    <property type="evidence" value="ECO:0007669"/>
    <property type="project" value="TreeGrafter"/>
</dbReference>
<dbReference type="Gene3D" id="1.10.287.110">
    <property type="entry name" value="DnaJ domain"/>
    <property type="match status" value="1"/>
</dbReference>
<accession>A0A4U8UZY8</accession>
<comment type="subcellular location">
    <subcellularLocation>
        <location evidence="1">Membrane</location>
        <topology evidence="1">Lipid-anchor</topology>
    </subcellularLocation>
</comment>
<dbReference type="Pfam" id="PF00226">
    <property type="entry name" value="DnaJ"/>
    <property type="match status" value="1"/>
</dbReference>
<evidence type="ECO:0000256" key="3">
    <source>
        <dbReference type="ARBA" id="ARBA00023139"/>
    </source>
</evidence>
<comment type="caution">
    <text evidence="8">The sequence shown here is derived from an EMBL/GenBank/DDBJ whole genome shotgun (WGS) entry which is preliminary data.</text>
</comment>
<feature type="region of interest" description="Disordered" evidence="6">
    <location>
        <begin position="179"/>
        <end position="255"/>
    </location>
</feature>
<dbReference type="InterPro" id="IPR018253">
    <property type="entry name" value="DnaJ_domain_CS"/>
</dbReference>
<dbReference type="GO" id="GO:0005737">
    <property type="term" value="C:cytoplasm"/>
    <property type="evidence" value="ECO:0007669"/>
    <property type="project" value="UniProtKB-ARBA"/>
</dbReference>
<evidence type="ECO:0000256" key="6">
    <source>
        <dbReference type="SAM" id="MobiDB-lite"/>
    </source>
</evidence>
<dbReference type="OrthoDB" id="445556at2759"/>
<dbReference type="InterPro" id="IPR051434">
    <property type="entry name" value="DnaJ_C_subfamily_member5"/>
</dbReference>
<evidence type="ECO:0000256" key="2">
    <source>
        <dbReference type="ARBA" id="ARBA00023136"/>
    </source>
</evidence>
<sequence>MISTEISIADLPFSVSGMTSQQGDEESPRQLNRQESSKGQHLYDVLGVAKTATDEDIKKAYRRLALRYHPDKNLDGDQEKTERFKEINHANSVLSNPSKRKIYDQYGEMGLKMLEQLGDDDQIIRIALKPWFKWAVLLCCTVTGGCFCCCCGCFCCCNFCCGFCCGKYRPKHDDEEGFNPADFGEEEDASTPPIVTQPGASGGSVGGSPRGSGNRTPPSPRAGPIPMPPPPSASTASTPLSEQPTKTYHSVETGV</sequence>
<feature type="region of interest" description="Disordered" evidence="6">
    <location>
        <begin position="13"/>
        <end position="38"/>
    </location>
</feature>
<dbReference type="STRING" id="34508.A0A4U8UZY8"/>
<dbReference type="InterPro" id="IPR001623">
    <property type="entry name" value="DnaJ_domain"/>
</dbReference>
<dbReference type="PROSITE" id="PS50076">
    <property type="entry name" value="DNAJ_2"/>
    <property type="match status" value="1"/>
</dbReference>
<dbReference type="SUPFAM" id="SSF46565">
    <property type="entry name" value="Chaperone J-domain"/>
    <property type="match status" value="1"/>
</dbReference>